<reference evidence="9" key="2">
    <citation type="submission" date="2022-10" db="EMBL/GenBank/DDBJ databases">
        <authorList>
            <consortium name="ENA_rothamsted_submissions"/>
            <consortium name="culmorum"/>
            <person name="King R."/>
        </authorList>
    </citation>
    <scope>NUCLEOTIDE SEQUENCE</scope>
</reference>
<feature type="domain" description="TGF-beta family profile" evidence="8">
    <location>
        <begin position="304"/>
        <end position="415"/>
    </location>
</feature>
<dbReference type="PROSITE" id="PS51362">
    <property type="entry name" value="TGF_BETA_2"/>
    <property type="match status" value="1"/>
</dbReference>
<sequence length="415" mass="47050">MPLHYTSNNFKTNFLITVKKLLGPGNKALAYFLIICLLIPHTFSDRHSNRSNSIEKRKYQGSAGSEPEPEASGCHNCRMMREELKQRNLMVIKEEILRRIGFQEAPNMTGKALPQVPEAFLAQIEEQNGGMLGDQPYGGAGVTVTEEEEDYFTKTEKILTFAQTYPRLRHRGRDIIHFTFSDSITKYQVSNATLSIYIKGTERRQPQDVIIEVFKIEKATDHAEPTSFHRVLGKKMRQPIGKGEWVQLDFSETVSEWFKAPKDNHGFVVNATVNGKKVVVTELSVDKGKKMPYVEISTVQSKRRVRRNIGLNCDDHSREPICCRYPLEVDFELLGLDFIIAPKRYNAYMCAGECSYVTLQKYAHTHLKQIAMPGGLPPCCTPRKVGSISMLYYDDELNVLLGSLPGMVVERCGCL</sequence>
<dbReference type="SMART" id="SM00204">
    <property type="entry name" value="TGFB"/>
    <property type="match status" value="1"/>
</dbReference>
<evidence type="ECO:0000256" key="6">
    <source>
        <dbReference type="RuleBase" id="RU000354"/>
    </source>
</evidence>
<dbReference type="EMBL" id="OU896717">
    <property type="protein sequence ID" value="CAH1118305.1"/>
    <property type="molecule type" value="Genomic_DNA"/>
</dbReference>
<protein>
    <recommendedName>
        <fullName evidence="8">TGF-beta family profile domain-containing protein</fullName>
    </recommendedName>
</protein>
<evidence type="ECO:0000256" key="4">
    <source>
        <dbReference type="ARBA" id="ARBA00023030"/>
    </source>
</evidence>
<dbReference type="Pfam" id="PF00019">
    <property type="entry name" value="TGF_beta"/>
    <property type="match status" value="1"/>
</dbReference>
<dbReference type="InterPro" id="IPR017948">
    <property type="entry name" value="TGFb_CS"/>
</dbReference>
<dbReference type="PANTHER" id="PTHR11848">
    <property type="entry name" value="TGF-BETA FAMILY"/>
    <property type="match status" value="1"/>
</dbReference>
<comment type="similarity">
    <text evidence="2 6">Belongs to the TGF-beta family.</text>
</comment>
<dbReference type="CDD" id="cd13751">
    <property type="entry name" value="TGF_beta_GDF8_like"/>
    <property type="match status" value="1"/>
</dbReference>
<dbReference type="InterPro" id="IPR015615">
    <property type="entry name" value="TGF-beta-rel"/>
</dbReference>
<dbReference type="OrthoDB" id="429813at2759"/>
<feature type="region of interest" description="Disordered" evidence="7">
    <location>
        <begin position="48"/>
        <end position="74"/>
    </location>
</feature>
<evidence type="ECO:0000313" key="10">
    <source>
        <dbReference type="Proteomes" id="UP001153737"/>
    </source>
</evidence>
<dbReference type="InterPro" id="IPR029034">
    <property type="entry name" value="Cystine-knot_cytokine"/>
</dbReference>
<dbReference type="Pfam" id="PF00688">
    <property type="entry name" value="TGFb_propeptide"/>
    <property type="match status" value="1"/>
</dbReference>
<organism evidence="9 10">
    <name type="scientific">Phaedon cochleariae</name>
    <name type="common">Mustard beetle</name>
    <dbReference type="NCBI Taxonomy" id="80249"/>
    <lineage>
        <taxon>Eukaryota</taxon>
        <taxon>Metazoa</taxon>
        <taxon>Ecdysozoa</taxon>
        <taxon>Arthropoda</taxon>
        <taxon>Hexapoda</taxon>
        <taxon>Insecta</taxon>
        <taxon>Pterygota</taxon>
        <taxon>Neoptera</taxon>
        <taxon>Endopterygota</taxon>
        <taxon>Coleoptera</taxon>
        <taxon>Polyphaga</taxon>
        <taxon>Cucujiformia</taxon>
        <taxon>Chrysomeloidea</taxon>
        <taxon>Chrysomelidae</taxon>
        <taxon>Chrysomelinae</taxon>
        <taxon>Chrysomelini</taxon>
        <taxon>Phaedon</taxon>
    </lineage>
</organism>
<dbReference type="AlphaFoldDB" id="A0A9P0DEX6"/>
<evidence type="ECO:0000259" key="8">
    <source>
        <dbReference type="PROSITE" id="PS51362"/>
    </source>
</evidence>
<evidence type="ECO:0000256" key="7">
    <source>
        <dbReference type="SAM" id="MobiDB-lite"/>
    </source>
</evidence>
<dbReference type="InterPro" id="IPR001839">
    <property type="entry name" value="TGF-b_C"/>
</dbReference>
<evidence type="ECO:0000256" key="2">
    <source>
        <dbReference type="ARBA" id="ARBA00006656"/>
    </source>
</evidence>
<evidence type="ECO:0000256" key="5">
    <source>
        <dbReference type="ARBA" id="ARBA00023157"/>
    </source>
</evidence>
<gene>
    <name evidence="9" type="ORF">PHAECO_LOCUS2662</name>
</gene>
<reference evidence="9" key="1">
    <citation type="submission" date="2022-01" db="EMBL/GenBank/DDBJ databases">
        <authorList>
            <person name="King R."/>
        </authorList>
    </citation>
    <scope>NUCLEOTIDE SEQUENCE</scope>
</reference>
<dbReference type="PROSITE" id="PS00250">
    <property type="entry name" value="TGF_BETA_1"/>
    <property type="match status" value="1"/>
</dbReference>
<dbReference type="GO" id="GO:0005125">
    <property type="term" value="F:cytokine activity"/>
    <property type="evidence" value="ECO:0007669"/>
    <property type="project" value="TreeGrafter"/>
</dbReference>
<keyword evidence="10" id="KW-1185">Reference proteome</keyword>
<evidence type="ECO:0000256" key="1">
    <source>
        <dbReference type="ARBA" id="ARBA00004613"/>
    </source>
</evidence>
<evidence type="ECO:0000313" key="9">
    <source>
        <dbReference type="EMBL" id="CAH1118305.1"/>
    </source>
</evidence>
<evidence type="ECO:0000256" key="3">
    <source>
        <dbReference type="ARBA" id="ARBA00022525"/>
    </source>
</evidence>
<dbReference type="Gene3D" id="2.60.120.970">
    <property type="match status" value="1"/>
</dbReference>
<dbReference type="PANTHER" id="PTHR11848:SF262">
    <property type="entry name" value="LD29161P"/>
    <property type="match status" value="1"/>
</dbReference>
<dbReference type="GO" id="GO:0005615">
    <property type="term" value="C:extracellular space"/>
    <property type="evidence" value="ECO:0007669"/>
    <property type="project" value="TreeGrafter"/>
</dbReference>
<name>A0A9P0DEX6_PHACE</name>
<dbReference type="InterPro" id="IPR001111">
    <property type="entry name" value="TGF-b_propeptide"/>
</dbReference>
<dbReference type="NCBIfam" id="NF033679">
    <property type="entry name" value="DNRLRE_dom"/>
    <property type="match status" value="1"/>
</dbReference>
<feature type="compositionally biased region" description="Basic and acidic residues" evidence="7">
    <location>
        <begin position="48"/>
        <end position="58"/>
    </location>
</feature>
<keyword evidence="5" id="KW-1015">Disulfide bond</keyword>
<accession>A0A9P0DEX6</accession>
<dbReference type="GO" id="GO:0008083">
    <property type="term" value="F:growth factor activity"/>
    <property type="evidence" value="ECO:0007669"/>
    <property type="project" value="UniProtKB-KW"/>
</dbReference>
<comment type="subcellular location">
    <subcellularLocation>
        <location evidence="1">Secreted</location>
    </subcellularLocation>
</comment>
<dbReference type="Gene3D" id="2.10.90.10">
    <property type="entry name" value="Cystine-knot cytokines"/>
    <property type="match status" value="1"/>
</dbReference>
<keyword evidence="4 6" id="KW-0339">Growth factor</keyword>
<keyword evidence="3" id="KW-0964">Secreted</keyword>
<dbReference type="Proteomes" id="UP001153737">
    <property type="component" value="Chromosome 11"/>
</dbReference>
<dbReference type="SUPFAM" id="SSF57501">
    <property type="entry name" value="Cystine-knot cytokines"/>
    <property type="match status" value="1"/>
</dbReference>
<proteinExistence type="inferred from homology"/>